<keyword evidence="2" id="KW-1185">Reference proteome</keyword>
<accession>A0A7W3RLG4</accession>
<reference evidence="1 2" key="1">
    <citation type="submission" date="2020-08" db="EMBL/GenBank/DDBJ databases">
        <title>Sequencing the genomes of 1000 actinobacteria strains.</title>
        <authorList>
            <person name="Klenk H.-P."/>
        </authorList>
    </citation>
    <scope>NUCLEOTIDE SEQUENCE [LARGE SCALE GENOMIC DNA]</scope>
    <source>
        <strain evidence="1 2">DSM 41827</strain>
    </source>
</reference>
<gene>
    <name evidence="1" type="ORF">HDA42_003239</name>
</gene>
<sequence length="62" mass="7344">MRARPLTRGFCLLCRHTKYVFWIGPVEHDGQRAPAYACEDCCAFVRTYIHQCNQRWDQRPAT</sequence>
<dbReference type="GeneID" id="93981790"/>
<protein>
    <submittedName>
        <fullName evidence="1">Uncharacterized protein</fullName>
    </submittedName>
</protein>
<dbReference type="EMBL" id="JACJIJ010000002">
    <property type="protein sequence ID" value="MBA9054061.1"/>
    <property type="molecule type" value="Genomic_DNA"/>
</dbReference>
<dbReference type="Proteomes" id="UP000577386">
    <property type="component" value="Unassembled WGS sequence"/>
</dbReference>
<dbReference type="RefSeq" id="WP_182775869.1">
    <property type="nucleotide sequence ID" value="NZ_BAAAHW010000015.1"/>
</dbReference>
<name>A0A7W3RLG4_STRMR</name>
<organism evidence="1 2">
    <name type="scientific">Streptomyces murinus</name>
    <dbReference type="NCBI Taxonomy" id="33900"/>
    <lineage>
        <taxon>Bacteria</taxon>
        <taxon>Bacillati</taxon>
        <taxon>Actinomycetota</taxon>
        <taxon>Actinomycetes</taxon>
        <taxon>Kitasatosporales</taxon>
        <taxon>Streptomycetaceae</taxon>
        <taxon>Streptomyces</taxon>
    </lineage>
</organism>
<proteinExistence type="predicted"/>
<evidence type="ECO:0000313" key="1">
    <source>
        <dbReference type="EMBL" id="MBA9054061.1"/>
    </source>
</evidence>
<dbReference type="AlphaFoldDB" id="A0A7W3RLG4"/>
<evidence type="ECO:0000313" key="2">
    <source>
        <dbReference type="Proteomes" id="UP000577386"/>
    </source>
</evidence>
<comment type="caution">
    <text evidence="1">The sequence shown here is derived from an EMBL/GenBank/DDBJ whole genome shotgun (WGS) entry which is preliminary data.</text>
</comment>